<reference evidence="4 5" key="1">
    <citation type="submission" date="2012-05" db="EMBL/GenBank/DDBJ databases">
        <title>Finished chromosome of genome of Chamaesiphon sp. PCC 6605.</title>
        <authorList>
            <consortium name="US DOE Joint Genome Institute"/>
            <person name="Gugger M."/>
            <person name="Coursin T."/>
            <person name="Rippka R."/>
            <person name="Tandeau De Marsac N."/>
            <person name="Huntemann M."/>
            <person name="Wei C.-L."/>
            <person name="Han J."/>
            <person name="Detter J.C."/>
            <person name="Han C."/>
            <person name="Tapia R."/>
            <person name="Chen A."/>
            <person name="Kyrpides N."/>
            <person name="Mavromatis K."/>
            <person name="Markowitz V."/>
            <person name="Szeto E."/>
            <person name="Ivanova N."/>
            <person name="Pagani I."/>
            <person name="Pati A."/>
            <person name="Goodwin L."/>
            <person name="Nordberg H.P."/>
            <person name="Cantor M.N."/>
            <person name="Hua S.X."/>
            <person name="Woyke T."/>
            <person name="Kerfeld C.A."/>
        </authorList>
    </citation>
    <scope>NUCLEOTIDE SEQUENCE [LARGE SCALE GENOMIC DNA]</scope>
    <source>
        <strain evidence="5">ATCC 27169 / PCC 6605</strain>
    </source>
</reference>
<evidence type="ECO:0000256" key="2">
    <source>
        <dbReference type="ARBA" id="ARBA00022737"/>
    </source>
</evidence>
<dbReference type="HOGENOM" id="CLU_540477_0_0_3"/>
<dbReference type="SUPFAM" id="SSF52058">
    <property type="entry name" value="L domain-like"/>
    <property type="match status" value="1"/>
</dbReference>
<dbReference type="Gene3D" id="3.80.10.10">
    <property type="entry name" value="Ribonuclease Inhibitor"/>
    <property type="match status" value="1"/>
</dbReference>
<dbReference type="InterPro" id="IPR003591">
    <property type="entry name" value="Leu-rich_rpt_typical-subtyp"/>
</dbReference>
<name>K9ULV7_CHAP6</name>
<dbReference type="EMBL" id="CP003600">
    <property type="protein sequence ID" value="AFY95648.1"/>
    <property type="molecule type" value="Genomic_DNA"/>
</dbReference>
<sequence length="504" mass="57224">MSATTAELARLIERMTPNSTVLDLRGYKLETLPENIGNLTHLTKLNLNGNRLTSLPESIGNLTNLTELYLNGHKLTNLPESIGNLVNLTRLDLNGDRLNGLPESVGNLTNLTALYLDGHKLKTLPESIGNLTNLTKLALNGGFLHSLPDSFANLINLTKLKLGNNQFDRIPDILFCLPRLKKIYLRDNPLNDISNLKHIPKLSIFNCGLQSEFKIYRKIDTTRIDAGNQYLDFILSDLDSFTNVIHSSYGSRCIYIDKDAAHVFVQETIDGFLSYLSKLPKLKHFSWGAGIYPPSVHPIVDPKDKWNLRYGEARIYFSSWLSSGDLSISAQHLQYLPDSLCGLKCLKSIRFGLNSLTDLSILNQLPNLSRVNFLETDLPRRYWTKLSEWQPEWLLDENNAEIRRRIIDLFGYEKICEVLNATKIDTWREYILLKIENSQPVFERIGLTWPPKPVGKEPIALLKMTCPSTGHVHMLRVPPDMTSAEEAIVWVNHGIHPDRFTIQT</sequence>
<evidence type="ECO:0000313" key="5">
    <source>
        <dbReference type="Proteomes" id="UP000010366"/>
    </source>
</evidence>
<evidence type="ECO:0000259" key="3">
    <source>
        <dbReference type="Pfam" id="PF23598"/>
    </source>
</evidence>
<keyword evidence="1" id="KW-0433">Leucine-rich repeat</keyword>
<organism evidence="4 5">
    <name type="scientific">Chamaesiphon minutus (strain ATCC 27169 / PCC 6605)</name>
    <dbReference type="NCBI Taxonomy" id="1173020"/>
    <lineage>
        <taxon>Bacteria</taxon>
        <taxon>Bacillati</taxon>
        <taxon>Cyanobacteriota</taxon>
        <taxon>Cyanophyceae</taxon>
        <taxon>Gomontiellales</taxon>
        <taxon>Chamaesiphonaceae</taxon>
        <taxon>Chamaesiphon</taxon>
    </lineage>
</organism>
<dbReference type="OrthoDB" id="8532199at2"/>
<dbReference type="InterPro" id="IPR032675">
    <property type="entry name" value="LRR_dom_sf"/>
</dbReference>
<evidence type="ECO:0000256" key="1">
    <source>
        <dbReference type="ARBA" id="ARBA00022614"/>
    </source>
</evidence>
<dbReference type="Pfam" id="PF00560">
    <property type="entry name" value="LRR_1"/>
    <property type="match status" value="1"/>
</dbReference>
<protein>
    <submittedName>
        <fullName evidence="4">Leucine Rich Repeat (LRR)-containing protein</fullName>
    </submittedName>
</protein>
<dbReference type="PATRIC" id="fig|1173020.3.peg.5406"/>
<dbReference type="PANTHER" id="PTHR48051:SF54">
    <property type="entry name" value="LEUCINE-RICH REPEAT-CONTAINING PROTEIN"/>
    <property type="match status" value="1"/>
</dbReference>
<dbReference type="InterPro" id="IPR001611">
    <property type="entry name" value="Leu-rich_rpt"/>
</dbReference>
<keyword evidence="2" id="KW-0677">Repeat</keyword>
<evidence type="ECO:0000313" key="4">
    <source>
        <dbReference type="EMBL" id="AFY95648.1"/>
    </source>
</evidence>
<accession>K9ULV7</accession>
<dbReference type="AlphaFoldDB" id="K9ULV7"/>
<gene>
    <name evidence="4" type="ORF">Cha6605_4732</name>
</gene>
<dbReference type="SMART" id="SM00369">
    <property type="entry name" value="LRR_TYP"/>
    <property type="match status" value="6"/>
</dbReference>
<dbReference type="GO" id="GO:0005737">
    <property type="term" value="C:cytoplasm"/>
    <property type="evidence" value="ECO:0007669"/>
    <property type="project" value="TreeGrafter"/>
</dbReference>
<dbReference type="SMART" id="SM00364">
    <property type="entry name" value="LRR_BAC"/>
    <property type="match status" value="6"/>
</dbReference>
<dbReference type="eggNOG" id="COG4886">
    <property type="taxonomic scope" value="Bacteria"/>
</dbReference>
<dbReference type="PANTHER" id="PTHR48051">
    <property type="match status" value="1"/>
</dbReference>
<dbReference type="PROSITE" id="PS51450">
    <property type="entry name" value="LRR"/>
    <property type="match status" value="3"/>
</dbReference>
<dbReference type="KEGG" id="cmp:Cha6605_4732"/>
<dbReference type="InterPro" id="IPR050216">
    <property type="entry name" value="LRR_domain-containing"/>
</dbReference>
<dbReference type="RefSeq" id="WP_015161744.1">
    <property type="nucleotide sequence ID" value="NC_019697.1"/>
</dbReference>
<dbReference type="InterPro" id="IPR055414">
    <property type="entry name" value="LRR_R13L4/SHOC2-like"/>
</dbReference>
<dbReference type="STRING" id="1173020.Cha6605_4732"/>
<feature type="domain" description="Disease resistance R13L4/SHOC-2-like LRR" evidence="3">
    <location>
        <begin position="68"/>
        <end position="161"/>
    </location>
</feature>
<proteinExistence type="predicted"/>
<keyword evidence="5" id="KW-1185">Reference proteome</keyword>
<dbReference type="Proteomes" id="UP000010366">
    <property type="component" value="Chromosome"/>
</dbReference>
<dbReference type="Pfam" id="PF23598">
    <property type="entry name" value="LRR_14"/>
    <property type="match status" value="1"/>
</dbReference>